<accession>A0A9E7F9U3</accession>
<organism evidence="1 2">
    <name type="scientific">Musa troglodytarum</name>
    <name type="common">fe'i banana</name>
    <dbReference type="NCBI Taxonomy" id="320322"/>
    <lineage>
        <taxon>Eukaryota</taxon>
        <taxon>Viridiplantae</taxon>
        <taxon>Streptophyta</taxon>
        <taxon>Embryophyta</taxon>
        <taxon>Tracheophyta</taxon>
        <taxon>Spermatophyta</taxon>
        <taxon>Magnoliopsida</taxon>
        <taxon>Liliopsida</taxon>
        <taxon>Zingiberales</taxon>
        <taxon>Musaceae</taxon>
        <taxon>Musa</taxon>
    </lineage>
</organism>
<dbReference type="Proteomes" id="UP001055439">
    <property type="component" value="Chromosome 3"/>
</dbReference>
<reference evidence="1" key="1">
    <citation type="submission" date="2022-05" db="EMBL/GenBank/DDBJ databases">
        <title>The Musa troglodytarum L. genome provides insights into the mechanism of non-climacteric behaviour and enrichment of carotenoids.</title>
        <authorList>
            <person name="Wang J."/>
        </authorList>
    </citation>
    <scope>NUCLEOTIDE SEQUENCE</scope>
    <source>
        <tissue evidence="1">Leaf</tissue>
    </source>
</reference>
<gene>
    <name evidence="1" type="ORF">MUK42_32578</name>
</gene>
<protein>
    <submittedName>
        <fullName evidence="1">Uncharacterized protein</fullName>
    </submittedName>
</protein>
<sequence>MLQDNRGVEIFSLSSLVKMTKRCLFFPFCFLNLKRNKVAG</sequence>
<evidence type="ECO:0000313" key="1">
    <source>
        <dbReference type="EMBL" id="URD92389.1"/>
    </source>
</evidence>
<dbReference type="EMBL" id="CP097505">
    <property type="protein sequence ID" value="URD92389.1"/>
    <property type="molecule type" value="Genomic_DNA"/>
</dbReference>
<name>A0A9E7F9U3_9LILI</name>
<proteinExistence type="predicted"/>
<keyword evidence="2" id="KW-1185">Reference proteome</keyword>
<dbReference type="AlphaFoldDB" id="A0A9E7F9U3"/>
<evidence type="ECO:0000313" key="2">
    <source>
        <dbReference type="Proteomes" id="UP001055439"/>
    </source>
</evidence>